<dbReference type="SUPFAM" id="SSF56176">
    <property type="entry name" value="FAD-binding/transporter-associated domain-like"/>
    <property type="match status" value="1"/>
</dbReference>
<dbReference type="PANTHER" id="PTHR21071:SF4">
    <property type="entry name" value="UDP-N-ACETYLENOLPYRUVOYLGLUCOSAMINE REDUCTASE"/>
    <property type="match status" value="1"/>
</dbReference>
<evidence type="ECO:0000256" key="1">
    <source>
        <dbReference type="ARBA" id="ARBA00001974"/>
    </source>
</evidence>
<feature type="domain" description="FAD-binding PCMH-type" evidence="17">
    <location>
        <begin position="29"/>
        <end position="193"/>
    </location>
</feature>
<dbReference type="Pfam" id="PF02873">
    <property type="entry name" value="MurB_C"/>
    <property type="match status" value="1"/>
</dbReference>
<keyword evidence="7 16" id="KW-0285">Flavoprotein</keyword>
<evidence type="ECO:0000256" key="14">
    <source>
        <dbReference type="ARBA" id="ARBA00023316"/>
    </source>
</evidence>
<evidence type="ECO:0000256" key="9">
    <source>
        <dbReference type="ARBA" id="ARBA00022857"/>
    </source>
</evidence>
<dbReference type="GO" id="GO:0051301">
    <property type="term" value="P:cell division"/>
    <property type="evidence" value="ECO:0007669"/>
    <property type="project" value="UniProtKB-KW"/>
</dbReference>
<dbReference type="STRING" id="1423719.FC66_GL000663"/>
<keyword evidence="9 16" id="KW-0521">NADP</keyword>
<evidence type="ECO:0000256" key="4">
    <source>
        <dbReference type="ARBA" id="ARBA00004752"/>
    </source>
</evidence>
<comment type="pathway">
    <text evidence="4 16">Cell wall biogenesis; peptidoglycan biosynthesis.</text>
</comment>
<dbReference type="InterPro" id="IPR003170">
    <property type="entry name" value="MurB"/>
</dbReference>
<comment type="caution">
    <text evidence="18">The sequence shown here is derived from an EMBL/GenBank/DDBJ whole genome shotgun (WGS) entry which is preliminary data.</text>
</comment>
<dbReference type="GO" id="GO:0009252">
    <property type="term" value="P:peptidoglycan biosynthetic process"/>
    <property type="evidence" value="ECO:0007669"/>
    <property type="project" value="UniProtKB-UniRule"/>
</dbReference>
<feature type="active site" evidence="16">
    <location>
        <position position="172"/>
    </location>
</feature>
<dbReference type="EC" id="1.3.1.98" evidence="16"/>
<sequence>MKYDTFVELFPTMRILKKEPLAKYTNTETGGMADVLAFPKTVAEVKLLVNMANENGIPLTVLGNSSNLVVKDGGIRGLVIILTDMDQITVSGTKIMAQAGASLIETTERAYQAGLTHFEFAAGIPGSVGGAVFMNAGAYSGEICQVLTEVSVITRAGYVKTMVNEEMNFGYRHSQIQDDHDIILEATFILKEGNKHNIRETMDNFNFLRASKQPLEYPSCGSVFKRPEGYFAGKLIHDAGLQGYQVGGARVSTKHAGFIVNVDGATATDYMDVIKHVQDTVWEKFNVKLETEVRIIGED</sequence>
<dbReference type="GO" id="GO:0071555">
    <property type="term" value="P:cell wall organization"/>
    <property type="evidence" value="ECO:0007669"/>
    <property type="project" value="UniProtKB-KW"/>
</dbReference>
<comment type="function">
    <text evidence="2 16">Cell wall formation.</text>
</comment>
<evidence type="ECO:0000256" key="16">
    <source>
        <dbReference type="HAMAP-Rule" id="MF_00037"/>
    </source>
</evidence>
<dbReference type="NCBIfam" id="NF010480">
    <property type="entry name" value="PRK13905.1"/>
    <property type="match status" value="1"/>
</dbReference>
<dbReference type="GO" id="GO:0008762">
    <property type="term" value="F:UDP-N-acetylmuramate dehydrogenase activity"/>
    <property type="evidence" value="ECO:0007669"/>
    <property type="project" value="UniProtKB-UniRule"/>
</dbReference>
<dbReference type="InterPro" id="IPR016166">
    <property type="entry name" value="FAD-bd_PCMH"/>
</dbReference>
<dbReference type="HAMAP" id="MF_00037">
    <property type="entry name" value="MurB"/>
    <property type="match status" value="1"/>
</dbReference>
<feature type="active site" description="Proton donor" evidence="16">
    <location>
        <position position="222"/>
    </location>
</feature>
<keyword evidence="5 16" id="KW-0963">Cytoplasm</keyword>
<evidence type="ECO:0000256" key="13">
    <source>
        <dbReference type="ARBA" id="ARBA00023306"/>
    </source>
</evidence>
<keyword evidence="13 16" id="KW-0131">Cell cycle</keyword>
<feature type="active site" evidence="16">
    <location>
        <position position="292"/>
    </location>
</feature>
<keyword evidence="19" id="KW-1185">Reference proteome</keyword>
<comment type="subcellular location">
    <subcellularLocation>
        <location evidence="3 16">Cytoplasm</location>
    </subcellularLocation>
</comment>
<dbReference type="InterPro" id="IPR006094">
    <property type="entry name" value="Oxid_FAD_bind_N"/>
</dbReference>
<proteinExistence type="inferred from homology"/>
<dbReference type="Gene3D" id="3.90.78.10">
    <property type="entry name" value="UDP-N-acetylenolpyruvoylglucosamine reductase, C-terminal domain"/>
    <property type="match status" value="1"/>
</dbReference>
<comment type="similarity">
    <text evidence="16">Belongs to the MurB family.</text>
</comment>
<dbReference type="Gene3D" id="3.30.465.10">
    <property type="match status" value="1"/>
</dbReference>
<comment type="catalytic activity">
    <reaction evidence="15 16">
        <text>UDP-N-acetyl-alpha-D-muramate + NADP(+) = UDP-N-acetyl-3-O-(1-carboxyvinyl)-alpha-D-glucosamine + NADPH + H(+)</text>
        <dbReference type="Rhea" id="RHEA:12248"/>
        <dbReference type="ChEBI" id="CHEBI:15378"/>
        <dbReference type="ChEBI" id="CHEBI:57783"/>
        <dbReference type="ChEBI" id="CHEBI:58349"/>
        <dbReference type="ChEBI" id="CHEBI:68483"/>
        <dbReference type="ChEBI" id="CHEBI:70757"/>
        <dbReference type="EC" id="1.3.1.98"/>
    </reaction>
</comment>
<dbReference type="EMBL" id="AZDI01000002">
    <property type="protein sequence ID" value="KRK46162.1"/>
    <property type="molecule type" value="Genomic_DNA"/>
</dbReference>
<dbReference type="Pfam" id="PF01565">
    <property type="entry name" value="FAD_binding_4"/>
    <property type="match status" value="1"/>
</dbReference>
<evidence type="ECO:0000256" key="10">
    <source>
        <dbReference type="ARBA" id="ARBA00022960"/>
    </source>
</evidence>
<evidence type="ECO:0000256" key="6">
    <source>
        <dbReference type="ARBA" id="ARBA00022618"/>
    </source>
</evidence>
<evidence type="ECO:0000313" key="19">
    <source>
        <dbReference type="Proteomes" id="UP000051450"/>
    </source>
</evidence>
<dbReference type="OrthoDB" id="9804753at2"/>
<gene>
    <name evidence="16" type="primary">murB</name>
    <name evidence="18" type="ORF">FC66_GL000663</name>
</gene>
<evidence type="ECO:0000256" key="8">
    <source>
        <dbReference type="ARBA" id="ARBA00022827"/>
    </source>
</evidence>
<dbReference type="InterPro" id="IPR016169">
    <property type="entry name" value="FAD-bd_PCMH_sub2"/>
</dbReference>
<dbReference type="PATRIC" id="fig|1423719.4.peg.673"/>
<dbReference type="InterPro" id="IPR011601">
    <property type="entry name" value="MurB_C"/>
</dbReference>
<dbReference type="PANTHER" id="PTHR21071">
    <property type="entry name" value="UDP-N-ACETYLENOLPYRUVOYLGLUCOSAMINE REDUCTASE"/>
    <property type="match status" value="1"/>
</dbReference>
<dbReference type="GO" id="GO:0005829">
    <property type="term" value="C:cytosol"/>
    <property type="evidence" value="ECO:0007669"/>
    <property type="project" value="TreeGrafter"/>
</dbReference>
<comment type="cofactor">
    <cofactor evidence="1 16">
        <name>FAD</name>
        <dbReference type="ChEBI" id="CHEBI:57692"/>
    </cofactor>
</comment>
<evidence type="ECO:0000313" key="18">
    <source>
        <dbReference type="EMBL" id="KRK46162.1"/>
    </source>
</evidence>
<dbReference type="RefSeq" id="WP_057973740.1">
    <property type="nucleotide sequence ID" value="NZ_AZDI01000002.1"/>
</dbReference>
<evidence type="ECO:0000259" key="17">
    <source>
        <dbReference type="PROSITE" id="PS51387"/>
    </source>
</evidence>
<dbReference type="PROSITE" id="PS51387">
    <property type="entry name" value="FAD_PCMH"/>
    <property type="match status" value="1"/>
</dbReference>
<protein>
    <recommendedName>
        <fullName evidence="16">UDP-N-acetylenolpyruvoylglucosamine reductase</fullName>
        <ecNumber evidence="16">1.3.1.98</ecNumber>
    </recommendedName>
    <alternativeName>
        <fullName evidence="16">UDP-N-acetylmuramate dehydrogenase</fullName>
    </alternativeName>
</protein>
<reference evidence="18 19" key="1">
    <citation type="journal article" date="2015" name="Genome Announc.">
        <title>Expanding the biotechnology potential of lactobacilli through comparative genomics of 213 strains and associated genera.</title>
        <authorList>
            <person name="Sun Z."/>
            <person name="Harris H.M."/>
            <person name="McCann A."/>
            <person name="Guo C."/>
            <person name="Argimon S."/>
            <person name="Zhang W."/>
            <person name="Yang X."/>
            <person name="Jeffery I.B."/>
            <person name="Cooney J.C."/>
            <person name="Kagawa T.F."/>
            <person name="Liu W."/>
            <person name="Song Y."/>
            <person name="Salvetti E."/>
            <person name="Wrobel A."/>
            <person name="Rasinkangas P."/>
            <person name="Parkhill J."/>
            <person name="Rea M.C."/>
            <person name="O'Sullivan O."/>
            <person name="Ritari J."/>
            <person name="Douillard F.P."/>
            <person name="Paul Ross R."/>
            <person name="Yang R."/>
            <person name="Briner A.E."/>
            <person name="Felis G.E."/>
            <person name="de Vos W.M."/>
            <person name="Barrangou R."/>
            <person name="Klaenhammer T.R."/>
            <person name="Caufield P.W."/>
            <person name="Cui Y."/>
            <person name="Zhang H."/>
            <person name="O'Toole P.W."/>
        </authorList>
    </citation>
    <scope>NUCLEOTIDE SEQUENCE [LARGE SCALE GENOMIC DNA]</scope>
    <source>
        <strain evidence="18 19">DSM 15638</strain>
    </source>
</reference>
<organism evidence="18 19">
    <name type="scientific">Dellaglioa algida DSM 15638</name>
    <dbReference type="NCBI Taxonomy" id="1423719"/>
    <lineage>
        <taxon>Bacteria</taxon>
        <taxon>Bacillati</taxon>
        <taxon>Bacillota</taxon>
        <taxon>Bacilli</taxon>
        <taxon>Lactobacillales</taxon>
        <taxon>Lactobacillaceae</taxon>
        <taxon>Dellaglioa</taxon>
    </lineage>
</organism>
<dbReference type="GO" id="GO:0008360">
    <property type="term" value="P:regulation of cell shape"/>
    <property type="evidence" value="ECO:0007669"/>
    <property type="project" value="UniProtKB-KW"/>
</dbReference>
<dbReference type="SUPFAM" id="SSF56194">
    <property type="entry name" value="Uridine diphospho-N-Acetylenolpyruvylglucosamine reductase, MurB, C-terminal domain"/>
    <property type="match status" value="1"/>
</dbReference>
<dbReference type="GO" id="GO:0071949">
    <property type="term" value="F:FAD binding"/>
    <property type="evidence" value="ECO:0007669"/>
    <property type="project" value="InterPro"/>
</dbReference>
<dbReference type="InterPro" id="IPR036635">
    <property type="entry name" value="MurB_C_sf"/>
</dbReference>
<evidence type="ECO:0000256" key="5">
    <source>
        <dbReference type="ARBA" id="ARBA00022490"/>
    </source>
</evidence>
<keyword evidence="6 16" id="KW-0132">Cell division</keyword>
<dbReference type="InterPro" id="IPR036318">
    <property type="entry name" value="FAD-bd_PCMH-like_sf"/>
</dbReference>
<keyword evidence="10 16" id="KW-0133">Cell shape</keyword>
<dbReference type="AlphaFoldDB" id="A0A0R1HS13"/>
<accession>A0A0R1HS13</accession>
<dbReference type="NCBIfam" id="TIGR00179">
    <property type="entry name" value="murB"/>
    <property type="match status" value="1"/>
</dbReference>
<keyword evidence="8 16" id="KW-0274">FAD</keyword>
<dbReference type="UniPathway" id="UPA00219"/>
<keyword evidence="11 16" id="KW-0573">Peptidoglycan synthesis</keyword>
<dbReference type="Gene3D" id="3.30.43.10">
    <property type="entry name" value="Uridine Diphospho-n-acetylenolpyruvylglucosamine Reductase, domain 2"/>
    <property type="match status" value="1"/>
</dbReference>
<evidence type="ECO:0000256" key="7">
    <source>
        <dbReference type="ARBA" id="ARBA00022630"/>
    </source>
</evidence>
<evidence type="ECO:0000256" key="11">
    <source>
        <dbReference type="ARBA" id="ARBA00022984"/>
    </source>
</evidence>
<name>A0A0R1HS13_9LACO</name>
<dbReference type="Proteomes" id="UP000051450">
    <property type="component" value="Unassembled WGS sequence"/>
</dbReference>
<evidence type="ECO:0000256" key="12">
    <source>
        <dbReference type="ARBA" id="ARBA00023002"/>
    </source>
</evidence>
<keyword evidence="12 16" id="KW-0560">Oxidoreductase</keyword>
<evidence type="ECO:0000256" key="15">
    <source>
        <dbReference type="ARBA" id="ARBA00048914"/>
    </source>
</evidence>
<keyword evidence="14 16" id="KW-0961">Cell wall biogenesis/degradation</keyword>
<evidence type="ECO:0000256" key="3">
    <source>
        <dbReference type="ARBA" id="ARBA00004496"/>
    </source>
</evidence>
<dbReference type="InterPro" id="IPR016167">
    <property type="entry name" value="FAD-bd_PCMH_sub1"/>
</dbReference>
<evidence type="ECO:0000256" key="2">
    <source>
        <dbReference type="ARBA" id="ARBA00003921"/>
    </source>
</evidence>